<protein>
    <submittedName>
        <fullName evidence="2">Uncharacterized protein</fullName>
    </submittedName>
</protein>
<dbReference type="EMBL" id="KE344402">
    <property type="protein sequence ID" value="EXB61166.1"/>
    <property type="molecule type" value="Genomic_DNA"/>
</dbReference>
<evidence type="ECO:0000313" key="2">
    <source>
        <dbReference type="EMBL" id="EXB61166.1"/>
    </source>
</evidence>
<evidence type="ECO:0000313" key="3">
    <source>
        <dbReference type="Proteomes" id="UP000030645"/>
    </source>
</evidence>
<gene>
    <name evidence="2" type="ORF">L484_007432</name>
</gene>
<keyword evidence="3" id="KW-1185">Reference proteome</keyword>
<dbReference type="Proteomes" id="UP000030645">
    <property type="component" value="Unassembled WGS sequence"/>
</dbReference>
<evidence type="ECO:0000256" key="1">
    <source>
        <dbReference type="SAM" id="Phobius"/>
    </source>
</evidence>
<accession>W9QZN3</accession>
<feature type="transmembrane region" description="Helical" evidence="1">
    <location>
        <begin position="7"/>
        <end position="24"/>
    </location>
</feature>
<name>W9QZN3_9ROSA</name>
<proteinExistence type="predicted"/>
<dbReference type="AlphaFoldDB" id="W9QZN3"/>
<keyword evidence="1" id="KW-1133">Transmembrane helix</keyword>
<sequence length="102" mass="11848">MFDWRSGGCYLLVLCALVFLVWKLREKPGKLFRLLKGYFPRFVDVKFAHHMVDDDQGVNIWMTTRESTLVDNHAQDGMAMHMVKLTVLLMLLTNCLVRSLVC</sequence>
<keyword evidence="1" id="KW-0812">Transmembrane</keyword>
<organism evidence="2 3">
    <name type="scientific">Morus notabilis</name>
    <dbReference type="NCBI Taxonomy" id="981085"/>
    <lineage>
        <taxon>Eukaryota</taxon>
        <taxon>Viridiplantae</taxon>
        <taxon>Streptophyta</taxon>
        <taxon>Embryophyta</taxon>
        <taxon>Tracheophyta</taxon>
        <taxon>Spermatophyta</taxon>
        <taxon>Magnoliopsida</taxon>
        <taxon>eudicotyledons</taxon>
        <taxon>Gunneridae</taxon>
        <taxon>Pentapetalae</taxon>
        <taxon>rosids</taxon>
        <taxon>fabids</taxon>
        <taxon>Rosales</taxon>
        <taxon>Moraceae</taxon>
        <taxon>Moreae</taxon>
        <taxon>Morus</taxon>
    </lineage>
</organism>
<feature type="transmembrane region" description="Helical" evidence="1">
    <location>
        <begin position="78"/>
        <end position="97"/>
    </location>
</feature>
<reference evidence="3" key="1">
    <citation type="submission" date="2013-01" db="EMBL/GenBank/DDBJ databases">
        <title>Draft Genome Sequence of a Mulberry Tree, Morus notabilis C.K. Schneid.</title>
        <authorList>
            <person name="He N."/>
            <person name="Zhao S."/>
        </authorList>
    </citation>
    <scope>NUCLEOTIDE SEQUENCE</scope>
</reference>
<keyword evidence="1" id="KW-0472">Membrane</keyword>